<keyword evidence="3" id="KW-1185">Reference proteome</keyword>
<evidence type="ECO:0000256" key="1">
    <source>
        <dbReference type="SAM" id="MobiDB-lite"/>
    </source>
</evidence>
<accession>A2YTG2</accession>
<dbReference type="Gramene" id="BGIOSGA027279-TA">
    <property type="protein sequence ID" value="BGIOSGA027279-PA"/>
    <property type="gene ID" value="BGIOSGA027279"/>
</dbReference>
<dbReference type="STRING" id="39946.A2YTG2"/>
<dbReference type="Proteomes" id="UP000007015">
    <property type="component" value="Chromosome 8"/>
</dbReference>
<name>A2YTG2_ORYSI</name>
<evidence type="ECO:0000313" key="2">
    <source>
        <dbReference type="EMBL" id="EAZ06373.1"/>
    </source>
</evidence>
<protein>
    <submittedName>
        <fullName evidence="2">Uncharacterized protein</fullName>
    </submittedName>
</protein>
<proteinExistence type="predicted"/>
<sequence length="321" mass="35500">MAQISVPKKLEKQFRPLLNEGSVYLITNTTVVDARRKTYIYQHQNYMIQFKHETKVNHLESRGSAIPKFSFSFCPFDQIPGKTITSKPLIGKTEASSSSATQIHIDLDIPQVEQFRSSYKLGSPSLQQQLPKIVRLSLVQAAGKIYNLEEISAMPVSAFQGGVTYSAVAKVSSIMSSIKWYYIGCHPCDKGYKLPVTITDKSGSLDAVAFSFVAEDLVELDAAQASQNMKIDSVEHPFPISYVLKRSFSIDDTMPNPLLTSEKLSKNKDQLQFPPPMTYTSSPSTTIDNTGLSKDSTPPESSAAVNISTEKNMSELHILTT</sequence>
<dbReference type="OMA" id="SATQIHI"/>
<dbReference type="Gene3D" id="2.40.50.140">
    <property type="entry name" value="Nucleic acid-binding proteins"/>
    <property type="match status" value="1"/>
</dbReference>
<dbReference type="AlphaFoldDB" id="A2YTG2"/>
<dbReference type="PANTHER" id="PTHR47165:SF4">
    <property type="entry name" value="OS03G0429900 PROTEIN"/>
    <property type="match status" value="1"/>
</dbReference>
<reference evidence="2 3" key="1">
    <citation type="journal article" date="2005" name="PLoS Biol.">
        <title>The genomes of Oryza sativa: a history of duplications.</title>
        <authorList>
            <person name="Yu J."/>
            <person name="Wang J."/>
            <person name="Lin W."/>
            <person name="Li S."/>
            <person name="Li H."/>
            <person name="Zhou J."/>
            <person name="Ni P."/>
            <person name="Dong W."/>
            <person name="Hu S."/>
            <person name="Zeng C."/>
            <person name="Zhang J."/>
            <person name="Zhang Y."/>
            <person name="Li R."/>
            <person name="Xu Z."/>
            <person name="Li S."/>
            <person name="Li X."/>
            <person name="Zheng H."/>
            <person name="Cong L."/>
            <person name="Lin L."/>
            <person name="Yin J."/>
            <person name="Geng J."/>
            <person name="Li G."/>
            <person name="Shi J."/>
            <person name="Liu J."/>
            <person name="Lv H."/>
            <person name="Li J."/>
            <person name="Wang J."/>
            <person name="Deng Y."/>
            <person name="Ran L."/>
            <person name="Shi X."/>
            <person name="Wang X."/>
            <person name="Wu Q."/>
            <person name="Li C."/>
            <person name="Ren X."/>
            <person name="Wang J."/>
            <person name="Wang X."/>
            <person name="Li D."/>
            <person name="Liu D."/>
            <person name="Zhang X."/>
            <person name="Ji Z."/>
            <person name="Zhao W."/>
            <person name="Sun Y."/>
            <person name="Zhang Z."/>
            <person name="Bao J."/>
            <person name="Han Y."/>
            <person name="Dong L."/>
            <person name="Ji J."/>
            <person name="Chen P."/>
            <person name="Wu S."/>
            <person name="Liu J."/>
            <person name="Xiao Y."/>
            <person name="Bu D."/>
            <person name="Tan J."/>
            <person name="Yang L."/>
            <person name="Ye C."/>
            <person name="Zhang J."/>
            <person name="Xu J."/>
            <person name="Zhou Y."/>
            <person name="Yu Y."/>
            <person name="Zhang B."/>
            <person name="Zhuang S."/>
            <person name="Wei H."/>
            <person name="Liu B."/>
            <person name="Lei M."/>
            <person name="Yu H."/>
            <person name="Li Y."/>
            <person name="Xu H."/>
            <person name="Wei S."/>
            <person name="He X."/>
            <person name="Fang L."/>
            <person name="Zhang Z."/>
            <person name="Zhang Y."/>
            <person name="Huang X."/>
            <person name="Su Z."/>
            <person name="Tong W."/>
            <person name="Li J."/>
            <person name="Tong Z."/>
            <person name="Li S."/>
            <person name="Ye J."/>
            <person name="Wang L."/>
            <person name="Fang L."/>
            <person name="Lei T."/>
            <person name="Chen C."/>
            <person name="Chen H."/>
            <person name="Xu Z."/>
            <person name="Li H."/>
            <person name="Huang H."/>
            <person name="Zhang F."/>
            <person name="Xu H."/>
            <person name="Li N."/>
            <person name="Zhao C."/>
            <person name="Li S."/>
            <person name="Dong L."/>
            <person name="Huang Y."/>
            <person name="Li L."/>
            <person name="Xi Y."/>
            <person name="Qi Q."/>
            <person name="Li W."/>
            <person name="Zhang B."/>
            <person name="Hu W."/>
            <person name="Zhang Y."/>
            <person name="Tian X."/>
            <person name="Jiao Y."/>
            <person name="Liang X."/>
            <person name="Jin J."/>
            <person name="Gao L."/>
            <person name="Zheng W."/>
            <person name="Hao B."/>
            <person name="Liu S."/>
            <person name="Wang W."/>
            <person name="Yuan L."/>
            <person name="Cao M."/>
            <person name="McDermott J."/>
            <person name="Samudrala R."/>
            <person name="Wang J."/>
            <person name="Wong G.K."/>
            <person name="Yang H."/>
        </authorList>
    </citation>
    <scope>NUCLEOTIDE SEQUENCE [LARGE SCALE GENOMIC DNA]</scope>
    <source>
        <strain evidence="3">cv. 93-11</strain>
    </source>
</reference>
<gene>
    <name evidence="2" type="ORF">OsI_28602</name>
</gene>
<evidence type="ECO:0000313" key="3">
    <source>
        <dbReference type="Proteomes" id="UP000007015"/>
    </source>
</evidence>
<dbReference type="PANTHER" id="PTHR47165">
    <property type="entry name" value="OS03G0429900 PROTEIN"/>
    <property type="match status" value="1"/>
</dbReference>
<feature type="compositionally biased region" description="Polar residues" evidence="1">
    <location>
        <begin position="287"/>
        <end position="304"/>
    </location>
</feature>
<dbReference type="HOGENOM" id="CLU_028933_1_0_1"/>
<dbReference type="EMBL" id="CM000133">
    <property type="protein sequence ID" value="EAZ06373.1"/>
    <property type="molecule type" value="Genomic_DNA"/>
</dbReference>
<dbReference type="InterPro" id="IPR012340">
    <property type="entry name" value="NA-bd_OB-fold"/>
</dbReference>
<feature type="region of interest" description="Disordered" evidence="1">
    <location>
        <begin position="265"/>
        <end position="304"/>
    </location>
</feature>
<organism evidence="2 3">
    <name type="scientific">Oryza sativa subsp. indica</name>
    <name type="common">Rice</name>
    <dbReference type="NCBI Taxonomy" id="39946"/>
    <lineage>
        <taxon>Eukaryota</taxon>
        <taxon>Viridiplantae</taxon>
        <taxon>Streptophyta</taxon>
        <taxon>Embryophyta</taxon>
        <taxon>Tracheophyta</taxon>
        <taxon>Spermatophyta</taxon>
        <taxon>Magnoliopsida</taxon>
        <taxon>Liliopsida</taxon>
        <taxon>Poales</taxon>
        <taxon>Poaceae</taxon>
        <taxon>BOP clade</taxon>
        <taxon>Oryzoideae</taxon>
        <taxon>Oryzeae</taxon>
        <taxon>Oryzinae</taxon>
        <taxon>Oryza</taxon>
        <taxon>Oryza sativa</taxon>
    </lineage>
</organism>